<gene>
    <name evidence="1" type="ordered locus">AYWB_523</name>
</gene>
<keyword evidence="2" id="KW-1185">Reference proteome</keyword>
<dbReference type="EMBL" id="CP000061">
    <property type="protein sequence ID" value="ABC65640.1"/>
    <property type="molecule type" value="Genomic_DNA"/>
</dbReference>
<protein>
    <submittedName>
        <fullName evidence="1">Uncharacterized protein</fullName>
    </submittedName>
</protein>
<proteinExistence type="predicted"/>
<dbReference type="HOGENOM" id="CLU_3095115_0_0_14"/>
<name>Q2NIV3_AYWBP</name>
<evidence type="ECO:0000313" key="1">
    <source>
        <dbReference type="EMBL" id="ABC65640.1"/>
    </source>
</evidence>
<dbReference type="AlphaFoldDB" id="Q2NIV3"/>
<dbReference type="STRING" id="322098.AYWB_523"/>
<evidence type="ECO:0000313" key="2">
    <source>
        <dbReference type="Proteomes" id="UP000001934"/>
    </source>
</evidence>
<organism evidence="1 2">
    <name type="scientific">Aster yellows witches'-broom phytoplasma (strain AYWB)</name>
    <dbReference type="NCBI Taxonomy" id="322098"/>
    <lineage>
        <taxon>Bacteria</taxon>
        <taxon>Bacillati</taxon>
        <taxon>Mycoplasmatota</taxon>
        <taxon>Mollicutes</taxon>
        <taxon>Acholeplasmatales</taxon>
        <taxon>Acholeplasmataceae</taxon>
        <taxon>Candidatus Phytoplasma</taxon>
        <taxon>16SrI (Aster yellows group)</taxon>
    </lineage>
</organism>
<reference evidence="1 2" key="1">
    <citation type="journal article" date="2006" name="J. Bacteriol.">
        <title>Living with genome instability: the adaptation of phytoplasmas to diverse environments of their insect and plant hosts.</title>
        <authorList>
            <person name="Bai X."/>
            <person name="Zhang J."/>
            <person name="Ewing A."/>
            <person name="Miller S.A."/>
            <person name="Jancso Radek A."/>
            <person name="Shevchenko D.V."/>
            <person name="Tsukerman K."/>
            <person name="Walunas T."/>
            <person name="Lapidus A."/>
            <person name="Campbell J.W."/>
            <person name="Hogenhout S.A."/>
        </authorList>
    </citation>
    <scope>NUCLEOTIDE SEQUENCE [LARGE SCALE GENOMIC DNA]</scope>
    <source>
        <strain evidence="1 2">AYWB</strain>
    </source>
</reference>
<dbReference type="Proteomes" id="UP000001934">
    <property type="component" value="Chromosome"/>
</dbReference>
<dbReference type="KEGG" id="ayw:AYWB_523"/>
<accession>Q2NIV3</accession>
<sequence>MNKYLFFKNHFIWLNHNYNCNQLFKITLKNFLQTLKLKLKKERGRTWLKES</sequence>